<comment type="subcellular location">
    <subcellularLocation>
        <location evidence="1">Membrane</location>
        <topology evidence="1">Multi-pass membrane protein</topology>
    </subcellularLocation>
</comment>
<keyword evidence="3 5" id="KW-1133">Transmembrane helix</keyword>
<dbReference type="InterPro" id="IPR022764">
    <property type="entry name" value="Peptidase_S54_rhomboid_dom"/>
</dbReference>
<accession>A0A383C7U6</accession>
<gene>
    <name evidence="7" type="ORF">METZ01_LOCUS481095</name>
</gene>
<keyword evidence="2 5" id="KW-0812">Transmembrane</keyword>
<name>A0A383C7U6_9ZZZZ</name>
<dbReference type="Pfam" id="PF01694">
    <property type="entry name" value="Rhomboid"/>
    <property type="match status" value="1"/>
</dbReference>
<feature type="non-terminal residue" evidence="7">
    <location>
        <position position="96"/>
    </location>
</feature>
<dbReference type="AlphaFoldDB" id="A0A383C7U6"/>
<feature type="domain" description="Peptidase S54 rhomboid" evidence="6">
    <location>
        <begin position="62"/>
        <end position="96"/>
    </location>
</feature>
<evidence type="ECO:0000256" key="1">
    <source>
        <dbReference type="ARBA" id="ARBA00004141"/>
    </source>
</evidence>
<evidence type="ECO:0000256" key="3">
    <source>
        <dbReference type="ARBA" id="ARBA00022989"/>
    </source>
</evidence>
<dbReference type="PANTHER" id="PTHR43066">
    <property type="entry name" value="RHOMBOID-RELATED PROTEIN"/>
    <property type="match status" value="1"/>
</dbReference>
<reference evidence="7" key="1">
    <citation type="submission" date="2018-05" db="EMBL/GenBank/DDBJ databases">
        <authorList>
            <person name="Lanie J.A."/>
            <person name="Ng W.-L."/>
            <person name="Kazmierczak K.M."/>
            <person name="Andrzejewski T.M."/>
            <person name="Davidsen T.M."/>
            <person name="Wayne K.J."/>
            <person name="Tettelin H."/>
            <person name="Glass J.I."/>
            <person name="Rusch D."/>
            <person name="Podicherti R."/>
            <person name="Tsui H.-C.T."/>
            <person name="Winkler M.E."/>
        </authorList>
    </citation>
    <scope>NUCLEOTIDE SEQUENCE</scope>
</reference>
<evidence type="ECO:0000256" key="5">
    <source>
        <dbReference type="SAM" id="Phobius"/>
    </source>
</evidence>
<dbReference type="SUPFAM" id="SSF144091">
    <property type="entry name" value="Rhomboid-like"/>
    <property type="match status" value="1"/>
</dbReference>
<dbReference type="Gene3D" id="1.20.1540.10">
    <property type="entry name" value="Rhomboid-like"/>
    <property type="match status" value="1"/>
</dbReference>
<evidence type="ECO:0000313" key="7">
    <source>
        <dbReference type="EMBL" id="SVE28241.1"/>
    </source>
</evidence>
<sequence>MIPLKDENPTTNFPHITILLITSNIIIFLCQISQPMTPFAIFETYGLIPAQLIETPVRMYPTIYSSMFLHSGIAHLMGNMLYLWIFGNNIEDVLGK</sequence>
<evidence type="ECO:0000256" key="4">
    <source>
        <dbReference type="ARBA" id="ARBA00023136"/>
    </source>
</evidence>
<proteinExistence type="predicted"/>
<evidence type="ECO:0000256" key="2">
    <source>
        <dbReference type="ARBA" id="ARBA00022692"/>
    </source>
</evidence>
<feature type="transmembrane region" description="Helical" evidence="5">
    <location>
        <begin position="12"/>
        <end position="30"/>
    </location>
</feature>
<dbReference type="PANTHER" id="PTHR43066:SF11">
    <property type="entry name" value="PEPTIDASE S54 RHOMBOID DOMAIN-CONTAINING PROTEIN"/>
    <property type="match status" value="1"/>
</dbReference>
<dbReference type="EMBL" id="UINC01206563">
    <property type="protein sequence ID" value="SVE28241.1"/>
    <property type="molecule type" value="Genomic_DNA"/>
</dbReference>
<dbReference type="GO" id="GO:0016020">
    <property type="term" value="C:membrane"/>
    <property type="evidence" value="ECO:0007669"/>
    <property type="project" value="UniProtKB-SubCell"/>
</dbReference>
<keyword evidence="4 5" id="KW-0472">Membrane</keyword>
<dbReference type="GO" id="GO:0004252">
    <property type="term" value="F:serine-type endopeptidase activity"/>
    <property type="evidence" value="ECO:0007669"/>
    <property type="project" value="InterPro"/>
</dbReference>
<feature type="transmembrane region" description="Helical" evidence="5">
    <location>
        <begin position="67"/>
        <end position="86"/>
    </location>
</feature>
<organism evidence="7">
    <name type="scientific">marine metagenome</name>
    <dbReference type="NCBI Taxonomy" id="408172"/>
    <lineage>
        <taxon>unclassified sequences</taxon>
        <taxon>metagenomes</taxon>
        <taxon>ecological metagenomes</taxon>
    </lineage>
</organism>
<protein>
    <recommendedName>
        <fullName evidence="6">Peptidase S54 rhomboid domain-containing protein</fullName>
    </recommendedName>
</protein>
<evidence type="ECO:0000259" key="6">
    <source>
        <dbReference type="Pfam" id="PF01694"/>
    </source>
</evidence>
<dbReference type="InterPro" id="IPR035952">
    <property type="entry name" value="Rhomboid-like_sf"/>
</dbReference>